<dbReference type="PROSITE" id="PS51375">
    <property type="entry name" value="PPR"/>
    <property type="match status" value="2"/>
</dbReference>
<evidence type="ECO:0000313" key="3">
    <source>
        <dbReference type="EMBL" id="KAG0449963.1"/>
    </source>
</evidence>
<evidence type="ECO:0000256" key="1">
    <source>
        <dbReference type="ARBA" id="ARBA00022737"/>
    </source>
</evidence>
<evidence type="ECO:0000256" key="2">
    <source>
        <dbReference type="PROSITE-ProRule" id="PRU00708"/>
    </source>
</evidence>
<dbReference type="PANTHER" id="PTHR47933">
    <property type="entry name" value="PENTATRICOPEPTIDE REPEAT-CONTAINING PROTEIN 1, MITOCHONDRIAL"/>
    <property type="match status" value="1"/>
</dbReference>
<comment type="caution">
    <text evidence="3">The sequence shown here is derived from an EMBL/GenBank/DDBJ whole genome shotgun (WGS) entry which is preliminary data.</text>
</comment>
<evidence type="ECO:0008006" key="5">
    <source>
        <dbReference type="Google" id="ProtNLM"/>
    </source>
</evidence>
<reference evidence="3 4" key="1">
    <citation type="journal article" date="2020" name="Nat. Food">
        <title>A phased Vanilla planifolia genome enables genetic improvement of flavour and production.</title>
        <authorList>
            <person name="Hasing T."/>
            <person name="Tang H."/>
            <person name="Brym M."/>
            <person name="Khazi F."/>
            <person name="Huang T."/>
            <person name="Chambers A.H."/>
        </authorList>
    </citation>
    <scope>NUCLEOTIDE SEQUENCE [LARGE SCALE GENOMIC DNA]</scope>
    <source>
        <tissue evidence="3">Leaf</tissue>
    </source>
</reference>
<dbReference type="GO" id="GO:0003729">
    <property type="term" value="F:mRNA binding"/>
    <property type="evidence" value="ECO:0007669"/>
    <property type="project" value="TreeGrafter"/>
</dbReference>
<protein>
    <recommendedName>
        <fullName evidence="5">Pentatricopeptide repeat-containing protein</fullName>
    </recommendedName>
</protein>
<dbReference type="Proteomes" id="UP000639772">
    <property type="component" value="Unassembled WGS sequence"/>
</dbReference>
<dbReference type="InterPro" id="IPR051240">
    <property type="entry name" value="Mito_RNA-Proc/Resp"/>
</dbReference>
<accession>A0A835U628</accession>
<dbReference type="InterPro" id="IPR002885">
    <property type="entry name" value="PPR_rpt"/>
</dbReference>
<organism evidence="3 4">
    <name type="scientific">Vanilla planifolia</name>
    <name type="common">Vanilla</name>
    <dbReference type="NCBI Taxonomy" id="51239"/>
    <lineage>
        <taxon>Eukaryota</taxon>
        <taxon>Viridiplantae</taxon>
        <taxon>Streptophyta</taxon>
        <taxon>Embryophyta</taxon>
        <taxon>Tracheophyta</taxon>
        <taxon>Spermatophyta</taxon>
        <taxon>Magnoliopsida</taxon>
        <taxon>Liliopsida</taxon>
        <taxon>Asparagales</taxon>
        <taxon>Orchidaceae</taxon>
        <taxon>Vanilloideae</taxon>
        <taxon>Vanilleae</taxon>
        <taxon>Vanilla</taxon>
    </lineage>
</organism>
<feature type="non-terminal residue" evidence="3">
    <location>
        <position position="1"/>
    </location>
</feature>
<proteinExistence type="predicted"/>
<keyword evidence="1" id="KW-0677">Repeat</keyword>
<name>A0A835U628_VANPL</name>
<dbReference type="Gene3D" id="1.25.40.10">
    <property type="entry name" value="Tetratricopeptide repeat domain"/>
    <property type="match status" value="1"/>
</dbReference>
<dbReference type="AlphaFoldDB" id="A0A835U628"/>
<dbReference type="InterPro" id="IPR011990">
    <property type="entry name" value="TPR-like_helical_dom_sf"/>
</dbReference>
<dbReference type="EMBL" id="JADCNM010000150">
    <property type="protein sequence ID" value="KAG0449963.1"/>
    <property type="molecule type" value="Genomic_DNA"/>
</dbReference>
<dbReference type="OrthoDB" id="185373at2759"/>
<dbReference type="PANTHER" id="PTHR47933:SF34">
    <property type="entry name" value="PENTACOTRIPEPTIDE-REPEAT REGION OF PRORP DOMAIN-CONTAINING PROTEIN"/>
    <property type="match status" value="1"/>
</dbReference>
<feature type="non-terminal residue" evidence="3">
    <location>
        <position position="182"/>
    </location>
</feature>
<feature type="repeat" description="PPR" evidence="2">
    <location>
        <begin position="86"/>
        <end position="120"/>
    </location>
</feature>
<gene>
    <name evidence="3" type="ORF">HPP92_027007</name>
</gene>
<dbReference type="Pfam" id="PF13041">
    <property type="entry name" value="PPR_2"/>
    <property type="match status" value="1"/>
</dbReference>
<evidence type="ECO:0000313" key="4">
    <source>
        <dbReference type="Proteomes" id="UP000639772"/>
    </source>
</evidence>
<dbReference type="NCBIfam" id="TIGR00756">
    <property type="entry name" value="PPR"/>
    <property type="match status" value="2"/>
</dbReference>
<feature type="repeat" description="PPR" evidence="2">
    <location>
        <begin position="121"/>
        <end position="155"/>
    </location>
</feature>
<sequence>FKLHCLSSSINIPTFDPKNHACSDLSSILRILELRKAEDLPDETIDSLLTGLSPKDQTVILNRQRDWQRSLRLFRRIKSAKDYSPNEIHYNVILRTLGRARRWDELRLCWIEMEKDGLLPSNNTYAILMDVYRRAGLFKEALLWLKHMKSRRVFPDEVSINTAVQVLKDSKQFDLGEKLFKG</sequence>